<accession>A0A1H5T2B4</accession>
<dbReference type="EMBL" id="FNVA01000001">
    <property type="protein sequence ID" value="SEF56936.1"/>
    <property type="molecule type" value="Genomic_DNA"/>
</dbReference>
<dbReference type="Proteomes" id="UP000236728">
    <property type="component" value="Unassembled WGS sequence"/>
</dbReference>
<dbReference type="InterPro" id="IPR024185">
    <property type="entry name" value="FTHF_cligase-like_sf"/>
</dbReference>
<dbReference type="AlphaFoldDB" id="A0A1H5T2B4"/>
<dbReference type="InterPro" id="IPR003741">
    <property type="entry name" value="LUD_dom"/>
</dbReference>
<dbReference type="InterPro" id="IPR037171">
    <property type="entry name" value="NagB/RpiA_transferase-like"/>
</dbReference>
<evidence type="ECO:0000259" key="1">
    <source>
        <dbReference type="Pfam" id="PF02589"/>
    </source>
</evidence>
<keyword evidence="3" id="KW-1185">Reference proteome</keyword>
<sequence>MTAREEILARIQGALHVRASDPANGHGKIERTYTRTTSMNEHETIELFIDRLVDYDTEVIQVASDSEIAGAVAQSMTKAQETALLAPAGFPQEWLPTSIAITLDENLSHVTLDAEKTVITTCEAAVASTGTIFLVHGGTQGRRVITLLPDHHICIVRRSQVYSVLPEALAAVTANATKPITTISGPSATSDIEMVRIRGVHGPRSLTVILVS</sequence>
<organism evidence="2 3">
    <name type="scientific">Bryocella elongata</name>
    <dbReference type="NCBI Taxonomy" id="863522"/>
    <lineage>
        <taxon>Bacteria</taxon>
        <taxon>Pseudomonadati</taxon>
        <taxon>Acidobacteriota</taxon>
        <taxon>Terriglobia</taxon>
        <taxon>Terriglobales</taxon>
        <taxon>Acidobacteriaceae</taxon>
        <taxon>Bryocella</taxon>
    </lineage>
</organism>
<dbReference type="PANTHER" id="PTHR43682:SF1">
    <property type="entry name" value="LACTATE UTILIZATION PROTEIN C"/>
    <property type="match status" value="1"/>
</dbReference>
<dbReference type="OrthoDB" id="9794157at2"/>
<evidence type="ECO:0000313" key="2">
    <source>
        <dbReference type="EMBL" id="SEF56936.1"/>
    </source>
</evidence>
<gene>
    <name evidence="2" type="ORF">SAMN05421819_0447</name>
</gene>
<name>A0A1H5T2B4_9BACT</name>
<dbReference type="SUPFAM" id="SSF100950">
    <property type="entry name" value="NagB/RpiA/CoA transferase-like"/>
    <property type="match status" value="1"/>
</dbReference>
<feature type="domain" description="LUD" evidence="1">
    <location>
        <begin position="116"/>
        <end position="211"/>
    </location>
</feature>
<protein>
    <submittedName>
        <fullName evidence="2">L-lactate dehydrogenase complex protein LldG</fullName>
    </submittedName>
</protein>
<proteinExistence type="predicted"/>
<reference evidence="2 3" key="1">
    <citation type="submission" date="2016-10" db="EMBL/GenBank/DDBJ databases">
        <authorList>
            <person name="de Groot N.N."/>
        </authorList>
    </citation>
    <scope>NUCLEOTIDE SEQUENCE [LARGE SCALE GENOMIC DNA]</scope>
    <source>
        <strain evidence="2 3">DSM 22489</strain>
    </source>
</reference>
<evidence type="ECO:0000313" key="3">
    <source>
        <dbReference type="Proteomes" id="UP000236728"/>
    </source>
</evidence>
<dbReference type="PANTHER" id="PTHR43682">
    <property type="entry name" value="LACTATE UTILIZATION PROTEIN C"/>
    <property type="match status" value="1"/>
</dbReference>
<dbReference type="Pfam" id="PF02589">
    <property type="entry name" value="LUD_dom"/>
    <property type="match status" value="1"/>
</dbReference>
<dbReference type="Gene3D" id="3.40.50.10420">
    <property type="entry name" value="NagB/RpiA/CoA transferase-like"/>
    <property type="match status" value="1"/>
</dbReference>
<dbReference type="RefSeq" id="WP_103931379.1">
    <property type="nucleotide sequence ID" value="NZ_FNVA01000001.1"/>
</dbReference>